<proteinExistence type="inferred from homology"/>
<evidence type="ECO:0000256" key="6">
    <source>
        <dbReference type="ARBA" id="ARBA00022692"/>
    </source>
</evidence>
<feature type="coiled-coil region" evidence="10">
    <location>
        <begin position="160"/>
        <end position="187"/>
    </location>
</feature>
<dbReference type="InterPro" id="IPR050739">
    <property type="entry name" value="MFP"/>
</dbReference>
<evidence type="ECO:0000256" key="4">
    <source>
        <dbReference type="ARBA" id="ARBA00022475"/>
    </source>
</evidence>
<feature type="domain" description="AprE-like beta-barrel" evidence="11">
    <location>
        <begin position="332"/>
        <end position="420"/>
    </location>
</feature>
<evidence type="ECO:0000256" key="3">
    <source>
        <dbReference type="ARBA" id="ARBA00022448"/>
    </source>
</evidence>
<keyword evidence="13" id="KW-1185">Reference proteome</keyword>
<reference evidence="12 13" key="1">
    <citation type="submission" date="2020-04" db="EMBL/GenBank/DDBJ databases">
        <title>The draft genome of Kluyvera sichuanensis strain SCKS090646.</title>
        <authorList>
            <person name="Wei L."/>
            <person name="Liu L."/>
            <person name="Feng Y."/>
            <person name="Zong Z."/>
        </authorList>
    </citation>
    <scope>NUCLEOTIDE SEQUENCE [LARGE SCALE GENOMIC DNA]</scope>
    <source>
        <strain evidence="12 13">090646</strain>
    </source>
</reference>
<dbReference type="PROSITE" id="PS00543">
    <property type="entry name" value="HLYD_FAMILY"/>
    <property type="match status" value="1"/>
</dbReference>
<dbReference type="NCBIfam" id="TIGR01843">
    <property type="entry name" value="type_I_hlyD"/>
    <property type="match status" value="1"/>
</dbReference>
<evidence type="ECO:0000259" key="11">
    <source>
        <dbReference type="Pfam" id="PF26002"/>
    </source>
</evidence>
<evidence type="ECO:0000256" key="8">
    <source>
        <dbReference type="ARBA" id="ARBA00023136"/>
    </source>
</evidence>
<dbReference type="EMBL" id="JABBJF010000032">
    <property type="protein sequence ID" value="MBC1188530.1"/>
    <property type="molecule type" value="Genomic_DNA"/>
</dbReference>
<dbReference type="InterPro" id="IPR010129">
    <property type="entry name" value="T1SS_HlyD"/>
</dbReference>
<keyword evidence="6 9" id="KW-0812">Transmembrane</keyword>
<dbReference type="PANTHER" id="PTHR30386">
    <property type="entry name" value="MEMBRANE FUSION SUBUNIT OF EMRAB-TOLC MULTIDRUG EFFLUX PUMP"/>
    <property type="match status" value="1"/>
</dbReference>
<dbReference type="PANTHER" id="PTHR30386:SF27">
    <property type="entry name" value="MEMBRANE FUSION PROTEIN (MFP) FAMILY PROTEIN"/>
    <property type="match status" value="1"/>
</dbReference>
<keyword evidence="8 9" id="KW-0472">Membrane</keyword>
<accession>A0ABR6RZH3</accession>
<gene>
    <name evidence="12" type="ORF">HII27_22845</name>
</gene>
<evidence type="ECO:0000256" key="9">
    <source>
        <dbReference type="RuleBase" id="RU365093"/>
    </source>
</evidence>
<dbReference type="PRINTS" id="PR01490">
    <property type="entry name" value="RTXTOXIND"/>
</dbReference>
<protein>
    <recommendedName>
        <fullName evidence="9">Membrane fusion protein (MFP) family protein</fullName>
    </recommendedName>
</protein>
<evidence type="ECO:0000256" key="1">
    <source>
        <dbReference type="ARBA" id="ARBA00004377"/>
    </source>
</evidence>
<keyword evidence="7 9" id="KW-1133">Transmembrane helix</keyword>
<comment type="similarity">
    <text evidence="2 9">Belongs to the membrane fusion protein (MFP) (TC 8.A.1) family.</text>
</comment>
<dbReference type="Gene3D" id="2.40.30.170">
    <property type="match status" value="1"/>
</dbReference>
<evidence type="ECO:0000256" key="5">
    <source>
        <dbReference type="ARBA" id="ARBA00022519"/>
    </source>
</evidence>
<feature type="coiled-coil region" evidence="10">
    <location>
        <begin position="233"/>
        <end position="296"/>
    </location>
</feature>
<keyword evidence="5 9" id="KW-0997">Cell inner membrane</keyword>
<dbReference type="Pfam" id="PF26002">
    <property type="entry name" value="Beta-barrel_AprE"/>
    <property type="match status" value="1"/>
</dbReference>
<evidence type="ECO:0000256" key="2">
    <source>
        <dbReference type="ARBA" id="ARBA00009477"/>
    </source>
</evidence>
<keyword evidence="3 9" id="KW-0813">Transport</keyword>
<dbReference type="InterPro" id="IPR058982">
    <property type="entry name" value="Beta-barrel_AprE"/>
</dbReference>
<organism evidence="12 13">
    <name type="scientific">Kluyvera sichuanensis</name>
    <dbReference type="NCBI Taxonomy" id="2725494"/>
    <lineage>
        <taxon>Bacteria</taxon>
        <taxon>Pseudomonadati</taxon>
        <taxon>Pseudomonadota</taxon>
        <taxon>Gammaproteobacteria</taxon>
        <taxon>Enterobacterales</taxon>
        <taxon>Enterobacteriaceae</taxon>
        <taxon>Kluyvera</taxon>
    </lineage>
</organism>
<comment type="caution">
    <text evidence="12">The sequence shown here is derived from an EMBL/GenBank/DDBJ whole genome shotgun (WGS) entry which is preliminary data.</text>
</comment>
<name>A0ABR6RZH3_9ENTR</name>
<keyword evidence="10" id="KW-0175">Coiled coil</keyword>
<evidence type="ECO:0000256" key="10">
    <source>
        <dbReference type="SAM" id="Coils"/>
    </source>
</evidence>
<evidence type="ECO:0000313" key="13">
    <source>
        <dbReference type="Proteomes" id="UP000607331"/>
    </source>
</evidence>
<dbReference type="RefSeq" id="WP_185669677.1">
    <property type="nucleotide sequence ID" value="NZ_JABBJF010000032.1"/>
</dbReference>
<evidence type="ECO:0000256" key="7">
    <source>
        <dbReference type="ARBA" id="ARBA00022989"/>
    </source>
</evidence>
<comment type="subcellular location">
    <subcellularLocation>
        <location evidence="1 9">Cell inner membrane</location>
        <topology evidence="1 9">Single-pass membrane protein</topology>
    </subcellularLocation>
</comment>
<sequence length="443" mass="49776">MNTQKYREFLPAILEIQETPPSPVGRIILWVIMALLVVAIVWAACSNIDIVAVTRGKVVVSELSRPVSSAVLAEIESVLVHDGMHVEKGQVLIRLNSHALDARMGEVTLRQKINRFHIARLTLLREHLQEHNAATTLPKTLFQEDMLLAQQLSARLAVEIENDRQEKAVLRDRMAVLKAQKKSYQTQKSQSERLLPIYREQYNALVTLHQKQLTSRDSMLEMQKQFTQARYDLESATAKLVEMDVSYQQAETEYRASVVAKVQQAEQDLSDKQHENRVLEKQQQDLEAQIAQYTLRAPVAGVVDALMFRDAGAAVDAPQELLRIVPDNETLRAEVAVSNSDVGFLHRGQSVTVKIDTFDFTRYGWVSGRLNRISADATEDKDLGLIYKAIIDLDKNSLPVDGKTIMLEPGMQVTAEITTGKRTLLSYLLSPVTEALDGVGKQR</sequence>
<feature type="transmembrane region" description="Helical" evidence="9">
    <location>
        <begin position="27"/>
        <end position="45"/>
    </location>
</feature>
<evidence type="ECO:0000313" key="12">
    <source>
        <dbReference type="EMBL" id="MBC1188530.1"/>
    </source>
</evidence>
<dbReference type="Proteomes" id="UP000607331">
    <property type="component" value="Unassembled WGS sequence"/>
</dbReference>
<keyword evidence="4 9" id="KW-1003">Cell membrane</keyword>
<dbReference type="InterPro" id="IPR006144">
    <property type="entry name" value="Secretion_HlyD_CS"/>
</dbReference>